<feature type="domain" description="Mnd1 HTH" evidence="7">
    <location>
        <begin position="17"/>
        <end position="75"/>
    </location>
</feature>
<sequence length="208" mass="23758">MSGKKRGLSFDDKRARILEVFHESSDVFVLKEVEKLSVKKGVTIQSVKEVLQSLVDDDYVNQEKIGTTNFLWSFPSEKSVKLEKQLKEASARLEEAKRQKTQLAAEIDQLQTQRPDLEEAQERLAELEALREQKASKEALVARLRGSDSVVAEAVVEAIPSARDSANRWLDNANNLKDWTKRRFPGMEREIEGFFEENGLTDEVDYLD</sequence>
<evidence type="ECO:0000256" key="6">
    <source>
        <dbReference type="SAM" id="Coils"/>
    </source>
</evidence>
<evidence type="ECO:0000256" key="2">
    <source>
        <dbReference type="ARBA" id="ARBA00005981"/>
    </source>
</evidence>
<feature type="domain" description="Leucine zipper with capping helix" evidence="8">
    <location>
        <begin position="151"/>
        <end position="207"/>
    </location>
</feature>
<keyword evidence="4 5" id="KW-0539">Nucleus</keyword>
<evidence type="ECO:0000259" key="7">
    <source>
        <dbReference type="Pfam" id="PF03962"/>
    </source>
</evidence>
<gene>
    <name evidence="9" type="ORF">TSPGSL018_3091</name>
</gene>
<reference evidence="9" key="1">
    <citation type="submission" date="2014-05" db="EMBL/GenBank/DDBJ databases">
        <title>The transcriptome of the halophilic microalga Tetraselmis sp. GSL018 isolated from the Great Salt Lake, Utah.</title>
        <authorList>
            <person name="Jinkerson R.E."/>
            <person name="D'Adamo S."/>
            <person name="Posewitz M.C."/>
        </authorList>
    </citation>
    <scope>NUCLEOTIDE SEQUENCE</scope>
    <source>
        <strain evidence="9">GSL018</strain>
    </source>
</reference>
<keyword evidence="3 6" id="KW-0175">Coiled coil</keyword>
<protein>
    <recommendedName>
        <fullName evidence="5">Meiotic nuclear division protein 1 homolog</fullName>
    </recommendedName>
</protein>
<dbReference type="AlphaFoldDB" id="A0A061RK68"/>
<organism evidence="9">
    <name type="scientific">Tetraselmis sp. GSL018</name>
    <dbReference type="NCBI Taxonomy" id="582737"/>
    <lineage>
        <taxon>Eukaryota</taxon>
        <taxon>Viridiplantae</taxon>
        <taxon>Chlorophyta</taxon>
        <taxon>core chlorophytes</taxon>
        <taxon>Chlorodendrophyceae</taxon>
        <taxon>Chlorodendrales</taxon>
        <taxon>Chlorodendraceae</taxon>
        <taxon>Tetraselmis</taxon>
    </lineage>
</organism>
<dbReference type="GO" id="GO:0007131">
    <property type="term" value="P:reciprocal meiotic recombination"/>
    <property type="evidence" value="ECO:0007669"/>
    <property type="project" value="InterPro"/>
</dbReference>
<accession>A0A061RK68</accession>
<dbReference type="GO" id="GO:0003690">
    <property type="term" value="F:double-stranded DNA binding"/>
    <property type="evidence" value="ECO:0007669"/>
    <property type="project" value="InterPro"/>
</dbReference>
<comment type="similarity">
    <text evidence="2 5">Belongs to the MND1 family.</text>
</comment>
<feature type="coiled-coil region" evidence="6">
    <location>
        <begin position="79"/>
        <end position="147"/>
    </location>
</feature>
<evidence type="ECO:0000259" key="8">
    <source>
        <dbReference type="Pfam" id="PF18517"/>
    </source>
</evidence>
<dbReference type="InterPro" id="IPR040661">
    <property type="entry name" value="LZ3wCH"/>
</dbReference>
<dbReference type="PIRSF" id="PIRSF026991">
    <property type="entry name" value="Mnd1"/>
    <property type="match status" value="1"/>
</dbReference>
<evidence type="ECO:0000256" key="1">
    <source>
        <dbReference type="ARBA" id="ARBA00004123"/>
    </source>
</evidence>
<dbReference type="Pfam" id="PF18517">
    <property type="entry name" value="LZ3wCH"/>
    <property type="match status" value="1"/>
</dbReference>
<evidence type="ECO:0000256" key="5">
    <source>
        <dbReference type="PIRNR" id="PIRNR026991"/>
    </source>
</evidence>
<comment type="subcellular location">
    <subcellularLocation>
        <location evidence="1 5">Nucleus</location>
    </subcellularLocation>
</comment>
<evidence type="ECO:0000313" key="9">
    <source>
        <dbReference type="EMBL" id="JAC70921.1"/>
    </source>
</evidence>
<proteinExistence type="inferred from homology"/>
<dbReference type="EMBL" id="GBEZ01015222">
    <property type="protein sequence ID" value="JAC70921.1"/>
    <property type="molecule type" value="Transcribed_RNA"/>
</dbReference>
<dbReference type="GO" id="GO:0005634">
    <property type="term" value="C:nucleus"/>
    <property type="evidence" value="ECO:0007669"/>
    <property type="project" value="UniProtKB-SubCell"/>
</dbReference>
<dbReference type="InterPro" id="IPR005647">
    <property type="entry name" value="Mnd1"/>
</dbReference>
<comment type="function">
    <text evidence="5">Required for proper homologous chromosome pairing and efficient cross-over and intragenic recombination during meiosis.</text>
</comment>
<dbReference type="Pfam" id="PF03962">
    <property type="entry name" value="Mnd1"/>
    <property type="match status" value="1"/>
</dbReference>
<name>A0A061RK68_9CHLO</name>
<dbReference type="InterPro" id="IPR040453">
    <property type="entry name" value="Mnd1_HTH"/>
</dbReference>
<evidence type="ECO:0000256" key="4">
    <source>
        <dbReference type="ARBA" id="ARBA00023242"/>
    </source>
</evidence>
<evidence type="ECO:0000256" key="3">
    <source>
        <dbReference type="ARBA" id="ARBA00023054"/>
    </source>
</evidence>